<sequence length="100" mass="10911">MTRTDTSKTQGLETYDKVGSHDYHAGRSERRNGARQSPCHLLGSLIGRPTRLKARALRGILAPDKKGFTLHRVSVPSLVDDGVAYPMLVKINPALGLSVM</sequence>
<comment type="caution">
    <text evidence="2">The sequence shown here is derived from an EMBL/GenBank/DDBJ whole genome shotgun (WGS) entry which is preliminary data.</text>
</comment>
<reference evidence="2" key="1">
    <citation type="journal article" date="2023" name="G3 (Bethesda)">
        <title>A reference genome for the long-term kleptoplast-retaining sea slug Elysia crispata morphotype clarki.</title>
        <authorList>
            <person name="Eastman K.E."/>
            <person name="Pendleton A.L."/>
            <person name="Shaikh M.A."/>
            <person name="Suttiyut T."/>
            <person name="Ogas R."/>
            <person name="Tomko P."/>
            <person name="Gavelis G."/>
            <person name="Widhalm J.R."/>
            <person name="Wisecaver J.H."/>
        </authorList>
    </citation>
    <scope>NUCLEOTIDE SEQUENCE</scope>
    <source>
        <strain evidence="2">ECLA1</strain>
    </source>
</reference>
<dbReference type="EMBL" id="JAWDGP010003917">
    <property type="protein sequence ID" value="KAK3769468.1"/>
    <property type="molecule type" value="Genomic_DNA"/>
</dbReference>
<organism evidence="2 3">
    <name type="scientific">Elysia crispata</name>
    <name type="common">lettuce slug</name>
    <dbReference type="NCBI Taxonomy" id="231223"/>
    <lineage>
        <taxon>Eukaryota</taxon>
        <taxon>Metazoa</taxon>
        <taxon>Spiralia</taxon>
        <taxon>Lophotrochozoa</taxon>
        <taxon>Mollusca</taxon>
        <taxon>Gastropoda</taxon>
        <taxon>Heterobranchia</taxon>
        <taxon>Euthyneura</taxon>
        <taxon>Panpulmonata</taxon>
        <taxon>Sacoglossa</taxon>
        <taxon>Placobranchoidea</taxon>
        <taxon>Plakobranchidae</taxon>
        <taxon>Elysia</taxon>
    </lineage>
</organism>
<evidence type="ECO:0000313" key="3">
    <source>
        <dbReference type="Proteomes" id="UP001283361"/>
    </source>
</evidence>
<name>A0AAE1DHB4_9GAST</name>
<evidence type="ECO:0000313" key="2">
    <source>
        <dbReference type="EMBL" id="KAK3769468.1"/>
    </source>
</evidence>
<gene>
    <name evidence="2" type="ORF">RRG08_027038</name>
</gene>
<protein>
    <submittedName>
        <fullName evidence="2">Uncharacterized protein</fullName>
    </submittedName>
</protein>
<keyword evidence="3" id="KW-1185">Reference proteome</keyword>
<proteinExistence type="predicted"/>
<feature type="region of interest" description="Disordered" evidence="1">
    <location>
        <begin position="1"/>
        <end position="36"/>
    </location>
</feature>
<evidence type="ECO:0000256" key="1">
    <source>
        <dbReference type="SAM" id="MobiDB-lite"/>
    </source>
</evidence>
<feature type="compositionally biased region" description="Basic and acidic residues" evidence="1">
    <location>
        <begin position="14"/>
        <end position="32"/>
    </location>
</feature>
<dbReference type="Proteomes" id="UP001283361">
    <property type="component" value="Unassembled WGS sequence"/>
</dbReference>
<dbReference type="AlphaFoldDB" id="A0AAE1DHB4"/>
<accession>A0AAE1DHB4</accession>
<feature type="compositionally biased region" description="Polar residues" evidence="1">
    <location>
        <begin position="1"/>
        <end position="12"/>
    </location>
</feature>